<evidence type="ECO:0000256" key="1">
    <source>
        <dbReference type="SAM" id="Phobius"/>
    </source>
</evidence>
<organism evidence="2 3">
    <name type="scientific">Oceanisphaera marina</name>
    <dbReference type="NCBI Taxonomy" id="2017550"/>
    <lineage>
        <taxon>Bacteria</taxon>
        <taxon>Pseudomonadati</taxon>
        <taxon>Pseudomonadota</taxon>
        <taxon>Gammaproteobacteria</taxon>
        <taxon>Aeromonadales</taxon>
        <taxon>Aeromonadaceae</taxon>
        <taxon>Oceanisphaera</taxon>
    </lineage>
</organism>
<name>A0ABQ1ICI4_9GAMM</name>
<accession>A0ABQ1ICI4</accession>
<evidence type="ECO:0000313" key="2">
    <source>
        <dbReference type="EMBL" id="GGB33829.1"/>
    </source>
</evidence>
<proteinExistence type="predicted"/>
<dbReference type="Proteomes" id="UP000646152">
    <property type="component" value="Unassembled WGS sequence"/>
</dbReference>
<sequence length="58" mass="6631">MARDESTPLDREYQVKTEAVLCLSGEKMKYILLKVLITILIFSGLFAWIYYKVASGTL</sequence>
<dbReference type="EMBL" id="BMKE01000002">
    <property type="protein sequence ID" value="GGB33829.1"/>
    <property type="molecule type" value="Genomic_DNA"/>
</dbReference>
<protein>
    <submittedName>
        <fullName evidence="2">Uncharacterized protein</fullName>
    </submittedName>
</protein>
<keyword evidence="1" id="KW-0472">Membrane</keyword>
<keyword evidence="3" id="KW-1185">Reference proteome</keyword>
<gene>
    <name evidence="2" type="ORF">GCM10011502_03640</name>
</gene>
<keyword evidence="1" id="KW-1133">Transmembrane helix</keyword>
<comment type="caution">
    <text evidence="2">The sequence shown here is derived from an EMBL/GenBank/DDBJ whole genome shotgun (WGS) entry which is preliminary data.</text>
</comment>
<evidence type="ECO:0000313" key="3">
    <source>
        <dbReference type="Proteomes" id="UP000646152"/>
    </source>
</evidence>
<reference evidence="3" key="1">
    <citation type="journal article" date="2019" name="Int. J. Syst. Evol. Microbiol.">
        <title>The Global Catalogue of Microorganisms (GCM) 10K type strain sequencing project: providing services to taxonomists for standard genome sequencing and annotation.</title>
        <authorList>
            <consortium name="The Broad Institute Genomics Platform"/>
            <consortium name="The Broad Institute Genome Sequencing Center for Infectious Disease"/>
            <person name="Wu L."/>
            <person name="Ma J."/>
        </authorList>
    </citation>
    <scope>NUCLEOTIDE SEQUENCE [LARGE SCALE GENOMIC DNA]</scope>
    <source>
        <strain evidence="3">CGMCC 1.15923</strain>
    </source>
</reference>
<feature type="transmembrane region" description="Helical" evidence="1">
    <location>
        <begin position="31"/>
        <end position="51"/>
    </location>
</feature>
<keyword evidence="1" id="KW-0812">Transmembrane</keyword>